<dbReference type="Proteomes" id="UP001154329">
    <property type="component" value="Chromosome 4"/>
</dbReference>
<evidence type="ECO:0000259" key="2">
    <source>
        <dbReference type="SMART" id="SM00429"/>
    </source>
</evidence>
<dbReference type="SMART" id="SM00429">
    <property type="entry name" value="IPT"/>
    <property type="match status" value="2"/>
</dbReference>
<dbReference type="SUPFAM" id="SSF81296">
    <property type="entry name" value="E set domains"/>
    <property type="match status" value="1"/>
</dbReference>
<feature type="transmembrane region" description="Helical" evidence="1">
    <location>
        <begin position="741"/>
        <end position="760"/>
    </location>
</feature>
<dbReference type="GO" id="GO:0002116">
    <property type="term" value="C:semaphorin receptor complex"/>
    <property type="evidence" value="ECO:0007669"/>
    <property type="project" value="TreeGrafter"/>
</dbReference>
<gene>
    <name evidence="3" type="ORF">APHIGO_LOCUS10458</name>
</gene>
<dbReference type="GO" id="GO:0048468">
    <property type="term" value="P:cell development"/>
    <property type="evidence" value="ECO:0007669"/>
    <property type="project" value="UniProtKB-ARBA"/>
</dbReference>
<dbReference type="PANTHER" id="PTHR22625">
    <property type="entry name" value="PLEXIN"/>
    <property type="match status" value="1"/>
</dbReference>
<dbReference type="Gene3D" id="2.60.40.10">
    <property type="entry name" value="Immunoglobulins"/>
    <property type="match status" value="2"/>
</dbReference>
<dbReference type="GO" id="GO:0048731">
    <property type="term" value="P:system development"/>
    <property type="evidence" value="ECO:0007669"/>
    <property type="project" value="UniProtKB-ARBA"/>
</dbReference>
<dbReference type="InterPro" id="IPR013783">
    <property type="entry name" value="Ig-like_fold"/>
</dbReference>
<feature type="domain" description="IPT/TIG" evidence="2">
    <location>
        <begin position="273"/>
        <end position="361"/>
    </location>
</feature>
<proteinExistence type="predicted"/>
<keyword evidence="1" id="KW-0812">Transmembrane</keyword>
<organism evidence="3 4">
    <name type="scientific">Aphis gossypii</name>
    <name type="common">Cotton aphid</name>
    <dbReference type="NCBI Taxonomy" id="80765"/>
    <lineage>
        <taxon>Eukaryota</taxon>
        <taxon>Metazoa</taxon>
        <taxon>Ecdysozoa</taxon>
        <taxon>Arthropoda</taxon>
        <taxon>Hexapoda</taxon>
        <taxon>Insecta</taxon>
        <taxon>Pterygota</taxon>
        <taxon>Neoptera</taxon>
        <taxon>Paraneoptera</taxon>
        <taxon>Hemiptera</taxon>
        <taxon>Sternorrhyncha</taxon>
        <taxon>Aphidomorpha</taxon>
        <taxon>Aphidoidea</taxon>
        <taxon>Aphididae</taxon>
        <taxon>Aphidini</taxon>
        <taxon>Aphis</taxon>
        <taxon>Aphis</taxon>
    </lineage>
</organism>
<dbReference type="InterPro" id="IPR031148">
    <property type="entry name" value="Plexin"/>
</dbReference>
<evidence type="ECO:0000313" key="3">
    <source>
        <dbReference type="EMBL" id="CAH1736800.1"/>
    </source>
</evidence>
<feature type="domain" description="IPT/TIG" evidence="2">
    <location>
        <begin position="390"/>
        <end position="491"/>
    </location>
</feature>
<sequence length="774" mass="83300">MVNCKSSRKNENNWDYFSIKNILHGIALVLTFTAHALHALKAESIVVAELDCPESTTCTTCTKKPLCSWSVELQACANTKLLRAPQSNLQQLIIHNETRCPRFEAVNKSSVAGVSFKYTVRISNDAEGSVTAFLAGSTITCCIESCDFRGSVVDDSIVCVAVRAPRSYFADGATALISYIYVMIGDRKLRFDDDADHYYTIYDRDCSPATSAAEANDCATCLWTDGGYKHYLKSCPTGDPCTGPYWVYDKRDADGNEKLRFADDDLVRVRCAEIGILSVRPLYAPRTGSGTTAMTITVRNHRMLAENRTVTVAVAGRRCEDPVTYDDRTITCSVPQHHPSSAVAAASSAFAGPVEVVYTPTSSSSSSRSSSTMRATRFALRSSETVGFVDPETISVSPTCGPASGGTKLTVRGRFLDAGNAVHVSVVSTESETTAETVVMACDTVSRDRHTIVCRTNATVVRHRENSSYRYSESGSARVKVQFDGGPIRYVQSPASWTVCAAGDAALDAGQTFAGTVSGGTAVPVRGIRFSCLTDVQFYVRDRDGGAATYQHAAGCRVANDTYMECRSPDMRHASSSVGVVPATFPDFGVRARYCGEGRASDLPVQLRLFRSSAVRSPFSLYADPVYVDFEIRDGAIVISGGPSSTSGRGYAAPDVTVRFGNSTGACQVTSVSRHEIVCRPTSTTAATVLDHLRRVVVTVGGDGGYACDVHKKFTEHRKDGRGGKLLLFAGVTLFSCCRDVAIVSAAVLLIASIICVLLLRAITKNRYVISVDT</sequence>
<keyword evidence="1" id="KW-0472">Membrane</keyword>
<dbReference type="InterPro" id="IPR002909">
    <property type="entry name" value="IPT_dom"/>
</dbReference>
<dbReference type="GO" id="GO:0005886">
    <property type="term" value="C:plasma membrane"/>
    <property type="evidence" value="ECO:0007669"/>
    <property type="project" value="TreeGrafter"/>
</dbReference>
<accession>A0A9P0JBG5</accession>
<feature type="transmembrane region" description="Helical" evidence="1">
    <location>
        <begin position="21"/>
        <end position="40"/>
    </location>
</feature>
<name>A0A9P0JBG5_APHGO</name>
<dbReference type="GO" id="GO:0030334">
    <property type="term" value="P:regulation of cell migration"/>
    <property type="evidence" value="ECO:0007669"/>
    <property type="project" value="TreeGrafter"/>
</dbReference>
<reference evidence="3" key="1">
    <citation type="submission" date="2022-02" db="EMBL/GenBank/DDBJ databases">
        <authorList>
            <person name="King R."/>
        </authorList>
    </citation>
    <scope>NUCLEOTIDE SEQUENCE</scope>
</reference>
<evidence type="ECO:0000256" key="1">
    <source>
        <dbReference type="SAM" id="Phobius"/>
    </source>
</evidence>
<keyword evidence="4" id="KW-1185">Reference proteome</keyword>
<dbReference type="EMBL" id="OU899037">
    <property type="protein sequence ID" value="CAH1736800.1"/>
    <property type="molecule type" value="Genomic_DNA"/>
</dbReference>
<dbReference type="GO" id="GO:0017154">
    <property type="term" value="F:semaphorin receptor activity"/>
    <property type="evidence" value="ECO:0007669"/>
    <property type="project" value="InterPro"/>
</dbReference>
<protein>
    <recommendedName>
        <fullName evidence="2">IPT/TIG domain-containing protein</fullName>
    </recommendedName>
</protein>
<dbReference type="InterPro" id="IPR014756">
    <property type="entry name" value="Ig_E-set"/>
</dbReference>
<evidence type="ECO:0000313" key="4">
    <source>
        <dbReference type="Proteomes" id="UP001154329"/>
    </source>
</evidence>
<keyword evidence="1" id="KW-1133">Transmembrane helix</keyword>
<reference evidence="3" key="2">
    <citation type="submission" date="2022-10" db="EMBL/GenBank/DDBJ databases">
        <authorList>
            <consortium name="ENA_rothamsted_submissions"/>
            <consortium name="culmorum"/>
            <person name="King R."/>
        </authorList>
    </citation>
    <scope>NUCLEOTIDE SEQUENCE</scope>
</reference>
<dbReference type="AlphaFoldDB" id="A0A9P0JBG5"/>
<dbReference type="Pfam" id="PF01833">
    <property type="entry name" value="TIG"/>
    <property type="match status" value="1"/>
</dbReference>
<dbReference type="PANTHER" id="PTHR22625:SF70">
    <property type="entry name" value="PLEXIN A, ISOFORM A"/>
    <property type="match status" value="1"/>
</dbReference>